<dbReference type="PANTHER" id="PTHR25466">
    <property type="entry name" value="T-LYMPHOCYTE ACTIVATION ANTIGEN"/>
    <property type="match status" value="1"/>
</dbReference>
<dbReference type="InterPro" id="IPR051713">
    <property type="entry name" value="T-cell_Activation_Regulation"/>
</dbReference>
<feature type="signal peptide" evidence="11">
    <location>
        <begin position="1"/>
        <end position="17"/>
    </location>
</feature>
<evidence type="ECO:0000256" key="3">
    <source>
        <dbReference type="ARBA" id="ARBA00022692"/>
    </source>
</evidence>
<dbReference type="SUPFAM" id="SSF48726">
    <property type="entry name" value="Immunoglobulin"/>
    <property type="match status" value="1"/>
</dbReference>
<evidence type="ECO:0000256" key="5">
    <source>
        <dbReference type="ARBA" id="ARBA00022989"/>
    </source>
</evidence>
<evidence type="ECO:0000313" key="13">
    <source>
        <dbReference type="Ensembl" id="ENSOABP00000002362.2"/>
    </source>
</evidence>
<evidence type="ECO:0000256" key="11">
    <source>
        <dbReference type="SAM" id="SignalP"/>
    </source>
</evidence>
<dbReference type="GO" id="GO:0007166">
    <property type="term" value="P:cell surface receptor signaling pathway"/>
    <property type="evidence" value="ECO:0007669"/>
    <property type="project" value="TreeGrafter"/>
</dbReference>
<dbReference type="GO" id="GO:0031295">
    <property type="term" value="P:T cell costimulation"/>
    <property type="evidence" value="ECO:0007669"/>
    <property type="project" value="TreeGrafter"/>
</dbReference>
<evidence type="ECO:0000256" key="2">
    <source>
        <dbReference type="ARBA" id="ARBA00022475"/>
    </source>
</evidence>
<evidence type="ECO:0000256" key="9">
    <source>
        <dbReference type="ARBA" id="ARBA00023180"/>
    </source>
</evidence>
<proteinExistence type="predicted"/>
<evidence type="ECO:0000259" key="12">
    <source>
        <dbReference type="PROSITE" id="PS50835"/>
    </source>
</evidence>
<evidence type="ECO:0000313" key="14">
    <source>
        <dbReference type="Proteomes" id="UP000472276"/>
    </source>
</evidence>
<dbReference type="GO" id="GO:0009897">
    <property type="term" value="C:external side of plasma membrane"/>
    <property type="evidence" value="ECO:0007669"/>
    <property type="project" value="TreeGrafter"/>
</dbReference>
<accession>A0A668RFA4</accession>
<gene>
    <name evidence="13" type="primary">SAMD12</name>
</gene>
<keyword evidence="5" id="KW-1133">Transmembrane helix</keyword>
<dbReference type="InterPro" id="IPR036179">
    <property type="entry name" value="Ig-like_dom_sf"/>
</dbReference>
<keyword evidence="9" id="KW-0325">Glycoprotein</keyword>
<name>A0A668RFA4_OREAU</name>
<keyword evidence="8" id="KW-0675">Receptor</keyword>
<evidence type="ECO:0000256" key="6">
    <source>
        <dbReference type="ARBA" id="ARBA00023136"/>
    </source>
</evidence>
<dbReference type="GO" id="GO:0042130">
    <property type="term" value="P:negative regulation of T cell proliferation"/>
    <property type="evidence" value="ECO:0007669"/>
    <property type="project" value="TreeGrafter"/>
</dbReference>
<dbReference type="PANTHER" id="PTHR25466:SF14">
    <property type="entry name" value="BUTYROPHILIN SUBFAMILY 2 MEMBER A2-LIKE-RELATED"/>
    <property type="match status" value="1"/>
</dbReference>
<dbReference type="OMA" id="XHRSSEL"/>
<keyword evidence="2" id="KW-1003">Cell membrane</keyword>
<evidence type="ECO:0000256" key="4">
    <source>
        <dbReference type="ARBA" id="ARBA00022729"/>
    </source>
</evidence>
<dbReference type="AlphaFoldDB" id="A0A668RFA4"/>
<dbReference type="InterPro" id="IPR013783">
    <property type="entry name" value="Ig-like_fold"/>
</dbReference>
<dbReference type="GO" id="GO:0042102">
    <property type="term" value="P:positive regulation of T cell proliferation"/>
    <property type="evidence" value="ECO:0007669"/>
    <property type="project" value="TreeGrafter"/>
</dbReference>
<comment type="subcellular location">
    <subcellularLocation>
        <location evidence="1">Cell membrane</location>
        <topology evidence="1">Single-pass type I membrane protein</topology>
    </subcellularLocation>
</comment>
<dbReference type="GO" id="GO:0006955">
    <property type="term" value="P:immune response"/>
    <property type="evidence" value="ECO:0007669"/>
    <property type="project" value="TreeGrafter"/>
</dbReference>
<reference evidence="13" key="1">
    <citation type="submission" date="2025-08" db="UniProtKB">
        <authorList>
            <consortium name="Ensembl"/>
        </authorList>
    </citation>
    <scope>IDENTIFICATION</scope>
</reference>
<reference evidence="13" key="2">
    <citation type="submission" date="2025-09" db="UniProtKB">
        <authorList>
            <consortium name="Ensembl"/>
        </authorList>
    </citation>
    <scope>IDENTIFICATION</scope>
</reference>
<keyword evidence="14" id="KW-1185">Reference proteome</keyword>
<dbReference type="GO" id="GO:0071222">
    <property type="term" value="P:cellular response to lipopolysaccharide"/>
    <property type="evidence" value="ECO:0007669"/>
    <property type="project" value="TreeGrafter"/>
</dbReference>
<keyword evidence="7" id="KW-1015">Disulfide bond</keyword>
<sequence length="177" mass="20392">MLCFFVFLTVYKVEVDSGVESVQLPCKTTDRLPKDVKVEWKDKHNRKVHVYQNGSDHPEEQHQDYKGQTKMKRNLLEPGDLSLTLKHPTDTNTYTCTVYSMEGIILEKKQVKLKVRGQCCRSRSMVRDCVSLLHQQLQQSVHCFLPVSLHLFAASPLHTDHFLSNSELPVKQQHSAC</sequence>
<keyword evidence="3" id="KW-0812">Transmembrane</keyword>
<dbReference type="Ensembl" id="ENSOABT00000002451.2">
    <property type="protein sequence ID" value="ENSOABP00000002362.2"/>
    <property type="gene ID" value="ENSOABG00000001439.2"/>
</dbReference>
<evidence type="ECO:0000256" key="1">
    <source>
        <dbReference type="ARBA" id="ARBA00004251"/>
    </source>
</evidence>
<dbReference type="PROSITE" id="PS50835">
    <property type="entry name" value="IG_LIKE"/>
    <property type="match status" value="1"/>
</dbReference>
<dbReference type="Gene3D" id="2.60.40.10">
    <property type="entry name" value="Immunoglobulins"/>
    <property type="match status" value="1"/>
</dbReference>
<evidence type="ECO:0000256" key="7">
    <source>
        <dbReference type="ARBA" id="ARBA00023157"/>
    </source>
</evidence>
<dbReference type="Pfam" id="PF07686">
    <property type="entry name" value="V-set"/>
    <property type="match status" value="1"/>
</dbReference>
<feature type="domain" description="Ig-like" evidence="12">
    <location>
        <begin position="20"/>
        <end position="112"/>
    </location>
</feature>
<keyword evidence="6" id="KW-0472">Membrane</keyword>
<protein>
    <recommendedName>
        <fullName evidence="12">Ig-like domain-containing protein</fullName>
    </recommendedName>
</protein>
<evidence type="ECO:0000256" key="8">
    <source>
        <dbReference type="ARBA" id="ARBA00023170"/>
    </source>
</evidence>
<dbReference type="InterPro" id="IPR007110">
    <property type="entry name" value="Ig-like_dom"/>
</dbReference>
<dbReference type="InterPro" id="IPR013106">
    <property type="entry name" value="Ig_V-set"/>
</dbReference>
<dbReference type="Proteomes" id="UP000472276">
    <property type="component" value="Unassembled WGS sequence"/>
</dbReference>
<feature type="chain" id="PRO_5044280620" description="Ig-like domain-containing protein" evidence="11">
    <location>
        <begin position="18"/>
        <end position="177"/>
    </location>
</feature>
<keyword evidence="4 11" id="KW-0732">Signal</keyword>
<evidence type="ECO:0000256" key="10">
    <source>
        <dbReference type="ARBA" id="ARBA00023319"/>
    </source>
</evidence>
<organism evidence="13 14">
    <name type="scientific">Oreochromis aureus</name>
    <name type="common">Israeli tilapia</name>
    <name type="synonym">Chromis aureus</name>
    <dbReference type="NCBI Taxonomy" id="47969"/>
    <lineage>
        <taxon>Eukaryota</taxon>
        <taxon>Metazoa</taxon>
        <taxon>Chordata</taxon>
        <taxon>Craniata</taxon>
        <taxon>Vertebrata</taxon>
        <taxon>Euteleostomi</taxon>
        <taxon>Actinopterygii</taxon>
        <taxon>Neopterygii</taxon>
        <taxon>Teleostei</taxon>
        <taxon>Neoteleostei</taxon>
        <taxon>Acanthomorphata</taxon>
        <taxon>Ovalentaria</taxon>
        <taxon>Cichlomorphae</taxon>
        <taxon>Cichliformes</taxon>
        <taxon>Cichlidae</taxon>
        <taxon>African cichlids</taxon>
        <taxon>Pseudocrenilabrinae</taxon>
        <taxon>Oreochromini</taxon>
        <taxon>Oreochromis</taxon>
    </lineage>
</organism>
<keyword evidence="10" id="KW-0393">Immunoglobulin domain</keyword>